<evidence type="ECO:0000256" key="1">
    <source>
        <dbReference type="SAM" id="MobiDB-lite"/>
    </source>
</evidence>
<proteinExistence type="predicted"/>
<organism evidence="2 3">
    <name type="scientific">Tanacetum coccineum</name>
    <dbReference type="NCBI Taxonomy" id="301880"/>
    <lineage>
        <taxon>Eukaryota</taxon>
        <taxon>Viridiplantae</taxon>
        <taxon>Streptophyta</taxon>
        <taxon>Embryophyta</taxon>
        <taxon>Tracheophyta</taxon>
        <taxon>Spermatophyta</taxon>
        <taxon>Magnoliopsida</taxon>
        <taxon>eudicotyledons</taxon>
        <taxon>Gunneridae</taxon>
        <taxon>Pentapetalae</taxon>
        <taxon>asterids</taxon>
        <taxon>campanulids</taxon>
        <taxon>Asterales</taxon>
        <taxon>Asteraceae</taxon>
        <taxon>Asteroideae</taxon>
        <taxon>Anthemideae</taxon>
        <taxon>Anthemidinae</taxon>
        <taxon>Tanacetum</taxon>
    </lineage>
</organism>
<dbReference type="EMBL" id="BQNB010008640">
    <property type="protein sequence ID" value="GJS52221.1"/>
    <property type="molecule type" value="Genomic_DNA"/>
</dbReference>
<feature type="region of interest" description="Disordered" evidence="1">
    <location>
        <begin position="1"/>
        <end position="21"/>
    </location>
</feature>
<feature type="compositionally biased region" description="Basic residues" evidence="1">
    <location>
        <begin position="9"/>
        <end position="21"/>
    </location>
</feature>
<evidence type="ECO:0000313" key="2">
    <source>
        <dbReference type="EMBL" id="GJS52221.1"/>
    </source>
</evidence>
<evidence type="ECO:0000313" key="3">
    <source>
        <dbReference type="Proteomes" id="UP001151760"/>
    </source>
</evidence>
<reference evidence="2" key="2">
    <citation type="submission" date="2022-01" db="EMBL/GenBank/DDBJ databases">
        <authorList>
            <person name="Yamashiro T."/>
            <person name="Shiraishi A."/>
            <person name="Satake H."/>
            <person name="Nakayama K."/>
        </authorList>
    </citation>
    <scope>NUCLEOTIDE SEQUENCE</scope>
</reference>
<gene>
    <name evidence="2" type="ORF">Tco_0625583</name>
</gene>
<dbReference type="Proteomes" id="UP001151760">
    <property type="component" value="Unassembled WGS sequence"/>
</dbReference>
<sequence>MPPSSSSPPRRHHPSHHRHHGCTTAGAFGRGSSQWGVCLCGLTPQEGLVFTGKGAFGIGSAARGCVWFDYGSYVGALVVVNRTEGAFGFVFRSQGLRLVVTTPKGVRFGSCTDQGAFGLCKPNKGCVWLTATTTRVRLAVTTTIEVGHPGVGHDNTSMLRVFPSGASV</sequence>
<protein>
    <submittedName>
        <fullName evidence="2">Uncharacterized protein</fullName>
    </submittedName>
</protein>
<keyword evidence="3" id="KW-1185">Reference proteome</keyword>
<name>A0ABQ4WH89_9ASTR</name>
<reference evidence="2" key="1">
    <citation type="journal article" date="2022" name="Int. J. Mol. Sci.">
        <title>Draft Genome of Tanacetum Coccineum: Genomic Comparison of Closely Related Tanacetum-Family Plants.</title>
        <authorList>
            <person name="Yamashiro T."/>
            <person name="Shiraishi A."/>
            <person name="Nakayama K."/>
            <person name="Satake H."/>
        </authorList>
    </citation>
    <scope>NUCLEOTIDE SEQUENCE</scope>
</reference>
<accession>A0ABQ4WH89</accession>
<comment type="caution">
    <text evidence="2">The sequence shown here is derived from an EMBL/GenBank/DDBJ whole genome shotgun (WGS) entry which is preliminary data.</text>
</comment>